<dbReference type="PANTHER" id="PTHR11012:SF30">
    <property type="entry name" value="PROTEIN KINASE-LIKE DOMAIN-CONTAINING"/>
    <property type="match status" value="1"/>
</dbReference>
<dbReference type="InterPro" id="IPR004119">
    <property type="entry name" value="EcKL"/>
</dbReference>
<feature type="compositionally biased region" description="Low complexity" evidence="3">
    <location>
        <begin position="1234"/>
        <end position="1253"/>
    </location>
</feature>
<keyword evidence="4" id="KW-0812">Transmembrane</keyword>
<feature type="compositionally biased region" description="Polar residues" evidence="3">
    <location>
        <begin position="1024"/>
        <end position="1035"/>
    </location>
</feature>
<feature type="region of interest" description="Disordered" evidence="3">
    <location>
        <begin position="1217"/>
        <end position="1253"/>
    </location>
</feature>
<evidence type="ECO:0000256" key="3">
    <source>
        <dbReference type="SAM" id="MobiDB-lite"/>
    </source>
</evidence>
<dbReference type="EMBL" id="JBBCAQ010000036">
    <property type="protein sequence ID" value="KAK7575840.1"/>
    <property type="molecule type" value="Genomic_DNA"/>
</dbReference>
<dbReference type="InterPro" id="IPR031311">
    <property type="entry name" value="CHIT_BIND_RR_consensus"/>
</dbReference>
<feature type="region of interest" description="Disordered" evidence="3">
    <location>
        <begin position="1024"/>
        <end position="1049"/>
    </location>
</feature>
<evidence type="ECO:0000313" key="6">
    <source>
        <dbReference type="EMBL" id="KAK7575840.1"/>
    </source>
</evidence>
<dbReference type="PANTHER" id="PTHR11012">
    <property type="entry name" value="PROTEIN KINASE-LIKE DOMAIN-CONTAINING"/>
    <property type="match status" value="1"/>
</dbReference>
<feature type="region of interest" description="Disordered" evidence="3">
    <location>
        <begin position="524"/>
        <end position="574"/>
    </location>
</feature>
<dbReference type="Pfam" id="PF00379">
    <property type="entry name" value="Chitin_bind_4"/>
    <property type="match status" value="1"/>
</dbReference>
<dbReference type="Gene3D" id="3.90.1200.10">
    <property type="match status" value="1"/>
</dbReference>
<gene>
    <name evidence="6" type="ORF">V9T40_012126</name>
</gene>
<keyword evidence="4" id="KW-0472">Membrane</keyword>
<evidence type="ECO:0000313" key="7">
    <source>
        <dbReference type="Proteomes" id="UP001367676"/>
    </source>
</evidence>
<keyword evidence="4" id="KW-1133">Transmembrane helix</keyword>
<dbReference type="InterPro" id="IPR000618">
    <property type="entry name" value="Insect_cuticle"/>
</dbReference>
<feature type="compositionally biased region" description="Basic and acidic residues" evidence="3">
    <location>
        <begin position="1186"/>
        <end position="1195"/>
    </location>
</feature>
<dbReference type="SMART" id="SM00587">
    <property type="entry name" value="CHK"/>
    <property type="match status" value="1"/>
</dbReference>
<dbReference type="InterPro" id="IPR011009">
    <property type="entry name" value="Kinase-like_dom_sf"/>
</dbReference>
<feature type="region of interest" description="Disordered" evidence="3">
    <location>
        <begin position="943"/>
        <end position="992"/>
    </location>
</feature>
<protein>
    <recommendedName>
        <fullName evidence="5">CHK kinase-like domain-containing protein</fullName>
    </recommendedName>
</protein>
<feature type="region of interest" description="Disordered" evidence="3">
    <location>
        <begin position="768"/>
        <end position="874"/>
    </location>
</feature>
<name>A0AAN9T794_9HEMI</name>
<evidence type="ECO:0000259" key="5">
    <source>
        <dbReference type="SMART" id="SM00587"/>
    </source>
</evidence>
<feature type="compositionally biased region" description="Polar residues" evidence="3">
    <location>
        <begin position="1173"/>
        <end position="1184"/>
    </location>
</feature>
<evidence type="ECO:0000256" key="2">
    <source>
        <dbReference type="PROSITE-ProRule" id="PRU00497"/>
    </source>
</evidence>
<feature type="transmembrane region" description="Helical" evidence="4">
    <location>
        <begin position="81"/>
        <end position="103"/>
    </location>
</feature>
<evidence type="ECO:0000256" key="4">
    <source>
        <dbReference type="SAM" id="Phobius"/>
    </source>
</evidence>
<comment type="caution">
    <text evidence="6">The sequence shown here is derived from an EMBL/GenBank/DDBJ whole genome shotgun (WGS) entry which is preliminary data.</text>
</comment>
<feature type="compositionally biased region" description="Basic and acidic residues" evidence="3">
    <location>
        <begin position="1162"/>
        <end position="1171"/>
    </location>
</feature>
<reference evidence="6 7" key="1">
    <citation type="submission" date="2024-03" db="EMBL/GenBank/DDBJ databases">
        <title>Adaptation during the transition from Ophiocordyceps entomopathogen to insect associate is accompanied by gene loss and intensified selection.</title>
        <authorList>
            <person name="Ward C.M."/>
            <person name="Onetto C.A."/>
            <person name="Borneman A.R."/>
        </authorList>
    </citation>
    <scope>NUCLEOTIDE SEQUENCE [LARGE SCALE GENOMIC DNA]</scope>
    <source>
        <strain evidence="6">AWRI1</strain>
        <tissue evidence="6">Single Adult Female</tissue>
    </source>
</reference>
<feature type="compositionally biased region" description="Polar residues" evidence="3">
    <location>
        <begin position="1146"/>
        <end position="1161"/>
    </location>
</feature>
<accession>A0AAN9T794</accession>
<dbReference type="PROSITE" id="PS00233">
    <property type="entry name" value="CHIT_BIND_RR_1"/>
    <property type="match status" value="1"/>
</dbReference>
<feature type="compositionally biased region" description="Basic and acidic residues" evidence="3">
    <location>
        <begin position="1121"/>
        <end position="1132"/>
    </location>
</feature>
<dbReference type="InterPro" id="IPR015897">
    <property type="entry name" value="CHK_kinase-like"/>
</dbReference>
<dbReference type="Pfam" id="PF02958">
    <property type="entry name" value="EcKL"/>
    <property type="match status" value="1"/>
</dbReference>
<feature type="compositionally biased region" description="Polar residues" evidence="3">
    <location>
        <begin position="545"/>
        <end position="574"/>
    </location>
</feature>
<evidence type="ECO:0000256" key="1">
    <source>
        <dbReference type="ARBA" id="ARBA00022460"/>
    </source>
</evidence>
<keyword evidence="1 2" id="KW-0193">Cuticle</keyword>
<dbReference type="Proteomes" id="UP001367676">
    <property type="component" value="Unassembled WGS sequence"/>
</dbReference>
<feature type="domain" description="CHK kinase-like" evidence="5">
    <location>
        <begin position="139"/>
        <end position="326"/>
    </location>
</feature>
<dbReference type="GO" id="GO:0042302">
    <property type="term" value="F:structural constituent of cuticle"/>
    <property type="evidence" value="ECO:0007669"/>
    <property type="project" value="UniProtKB-UniRule"/>
</dbReference>
<dbReference type="SUPFAM" id="SSF56112">
    <property type="entry name" value="Protein kinase-like (PK-like)"/>
    <property type="match status" value="1"/>
</dbReference>
<keyword evidence="7" id="KW-1185">Reference proteome</keyword>
<feature type="region of interest" description="Disordered" evidence="3">
    <location>
        <begin position="1120"/>
        <end position="1195"/>
    </location>
</feature>
<dbReference type="PROSITE" id="PS51155">
    <property type="entry name" value="CHIT_BIND_RR_2"/>
    <property type="match status" value="1"/>
</dbReference>
<sequence>MYIPVELYFTIIILKGQLSESEDLTTAVKQFINNFQAENQVKIRSFSVKDDVAKEETHEFSGIVRMEFKYNIGRKKKSQKVILKVPSLAPMYGLYLILFPMMFDREVHIYETILPKLYRLGECEPFAPKLYTATKTKVLVLEDLSVDGFMPRDQASWLYLDECWITLEILATYHALSYKYLQSLSKNDASRSLIELIPIGRESIDTIDEFYEIIKPQLSQQLDQKILQLKEELRTTDPSTNLYPQENSMIVLMHGDFRTGNILFKYDNNDVTCEAKIIDWQLTREASPVSELIYFFITSISIETIETHGNALIDFYLKKLNNKLTSLNIDRSYSKPELDVDMIYYKHEYFDSVCGLFLKMIIQAEQAGIKDSYISSAHFTLLAACWHLSASESDSEPSDATSRIRFIQYQPATVTVIPLTSSDSTASPKGQESRKSEYFENTINSPLRGHQEKPTVQEYQRQANVNNVPKNYAFSYAIRDRNSGDDFSHMQAHNGEATKGEYRVKLPDGRVQIVTYTADNGGYRADIRYDKGETQTARPADNTHRPSGSSGDKSGSTHPILFSSNNFSPANKQQMAEKQDSALLYFNEIRTFDPPVRGKAASYETVEHVDEEPFPYSKKLLADVNYLLKYVTPTVEMQTENVFDITPDHKALENRRLLPQNANSNEQQSGQTLQKIPYKLLKIEDLKFDHPILNSPKYDKSKFDSLPPVTAIPLKLNLTARLDPAHAYGLQYSTPKEPARYVPSYEKYVPSYETGGLPQLITPKYILKFDDPPSSTPNYDSLERPQFNTPIYQPAADPPQSRGQQFVRARYEPKPSITPGYEHQNPSTQRDQPQYIPTFRSPIQETTPFVPRDRYVPQNHDSSPRYVPQRVQTSRQEKPILELPVNSGERFNEIQVSVYHAPGFEPLNLKNPQFQPSPSPPRLYLRPALPLPPFNDQRYVSKESGASPHFRPEDYPAIPQSAKTTSQPEAFNSARDSPPVSAAPGFNSQEFPPVTAAPNYNPKDFPPVTAAPIQDSHEQINNFPATPQFGPTSPGTDDRRPSGEGHFGKIEIPQYLHIHRYEDSGENAKPKELIYYTPLHISVPNSLAYMEHGSQNTTGPYTPSYVTMTEHPRLLTNTDTDFFHDRQPENEQPHPVTSEGRPSPTPLDSNENFHSSNQGTTPHRESEELSHWRPSSPTTPTGQGDHSPEQPEHYEKPMSDFDARIYSGYFDFIPTSDTESASKPVAEDSREAPLAKPSPESPSESSQSTPLPQYYYDYSTATPTHRYISAEVESHETNLIPEEDQIRNSSFRSSAYLRPLRKERVYIHHNALPTTTANDPFISKERSPKPYKDANVSIVKSISSSIPPELLKDFDLQLRSSTFRRDNSKSGNEITETKVLPPTLNPKLKELIAKKLQAAIPTARKVYLKTAAQQKRNVR</sequence>
<proteinExistence type="predicted"/>
<feature type="compositionally biased region" description="Basic and acidic residues" evidence="3">
    <location>
        <begin position="1036"/>
        <end position="1049"/>
    </location>
</feature>
<feature type="compositionally biased region" description="Polar residues" evidence="3">
    <location>
        <begin position="961"/>
        <end position="970"/>
    </location>
</feature>
<organism evidence="6 7">
    <name type="scientific">Parthenolecanium corni</name>
    <dbReference type="NCBI Taxonomy" id="536013"/>
    <lineage>
        <taxon>Eukaryota</taxon>
        <taxon>Metazoa</taxon>
        <taxon>Ecdysozoa</taxon>
        <taxon>Arthropoda</taxon>
        <taxon>Hexapoda</taxon>
        <taxon>Insecta</taxon>
        <taxon>Pterygota</taxon>
        <taxon>Neoptera</taxon>
        <taxon>Paraneoptera</taxon>
        <taxon>Hemiptera</taxon>
        <taxon>Sternorrhyncha</taxon>
        <taxon>Coccoidea</taxon>
        <taxon>Coccidae</taxon>
        <taxon>Parthenolecanium</taxon>
    </lineage>
</organism>